<dbReference type="PANTHER" id="PTHR30061:SF50">
    <property type="entry name" value="MALTOSE_MALTODEXTRIN-BINDING PERIPLASMIC PROTEIN"/>
    <property type="match status" value="1"/>
</dbReference>
<comment type="caution">
    <text evidence="4">The sequence shown here is derived from an EMBL/GenBank/DDBJ whole genome shotgun (WGS) entry which is preliminary data.</text>
</comment>
<evidence type="ECO:0000313" key="5">
    <source>
        <dbReference type="Proteomes" id="UP000287188"/>
    </source>
</evidence>
<dbReference type="EMBL" id="BIFS01000001">
    <property type="protein sequence ID" value="GCE18322.1"/>
    <property type="molecule type" value="Genomic_DNA"/>
</dbReference>
<dbReference type="OrthoDB" id="9808332at2"/>
<name>A0A402AGU0_9CHLR</name>
<comment type="similarity">
    <text evidence="1">Belongs to the bacterial solute-binding protein 1 family.</text>
</comment>
<dbReference type="Pfam" id="PF01547">
    <property type="entry name" value="SBP_bac_1"/>
    <property type="match status" value="1"/>
</dbReference>
<proteinExistence type="inferred from homology"/>
<gene>
    <name evidence="4" type="ORF">KDK_21220</name>
</gene>
<evidence type="ECO:0000256" key="1">
    <source>
        <dbReference type="ARBA" id="ARBA00008520"/>
    </source>
</evidence>
<keyword evidence="2" id="KW-0813">Transport</keyword>
<evidence type="ECO:0000256" key="3">
    <source>
        <dbReference type="ARBA" id="ARBA00022729"/>
    </source>
</evidence>
<protein>
    <submittedName>
        <fullName evidence="4">Putative ABC transporter-binding protein</fullName>
    </submittedName>
</protein>
<sequence>MIPEQREALDTIVTSIRSGRMTRRTFLERAMAAGLSGSVAVSLLEACGGSSDSSKGNGAATNIVWQSEQDSTMTYQKLTDTFNKSIGQQQGIHVTWNQGPSSTDDMLSKYTNMLRARNSSIDVMSIDIVYPAQFAASQWTRPITDSQWPASERSKYLPGPIQGCTFNGKIWAAPFRTDVGLLYYRTDLISTPPRSWDDLTVAARSTQGKVKYGYVWQGAQYEGLVCNFCEVVYGYGGSILDASDPKKVTVNSPEARAALEKMVSWVGTISPTAVTTYLEDPSRQVWQNGDAAFMRNWPYAYTLGRDPSQSKVAKKFDVHSMPYGGNSITGHSAIGGWNLAINAYSSRFEQSWQFIKYLLQPAAQKQTASEAGLAVTRLSTYDDADVLKKNPLFGKLKPILQAALPRPVSPKYTDVSDAIQRHVYQALKKQVNPAEALKGLEADLKQIVTSA</sequence>
<dbReference type="Gene3D" id="3.40.190.10">
    <property type="entry name" value="Periplasmic binding protein-like II"/>
    <property type="match status" value="2"/>
</dbReference>
<dbReference type="RefSeq" id="WP_126549875.1">
    <property type="nucleotide sequence ID" value="NZ_BIFS01000001.1"/>
</dbReference>
<dbReference type="GO" id="GO:0015768">
    <property type="term" value="P:maltose transport"/>
    <property type="evidence" value="ECO:0007669"/>
    <property type="project" value="TreeGrafter"/>
</dbReference>
<keyword evidence="3" id="KW-0732">Signal</keyword>
<dbReference type="Proteomes" id="UP000287188">
    <property type="component" value="Unassembled WGS sequence"/>
</dbReference>
<evidence type="ECO:0000313" key="4">
    <source>
        <dbReference type="EMBL" id="GCE18322.1"/>
    </source>
</evidence>
<dbReference type="SUPFAM" id="SSF53850">
    <property type="entry name" value="Periplasmic binding protein-like II"/>
    <property type="match status" value="1"/>
</dbReference>
<dbReference type="GO" id="GO:1901982">
    <property type="term" value="F:maltose binding"/>
    <property type="evidence" value="ECO:0007669"/>
    <property type="project" value="TreeGrafter"/>
</dbReference>
<dbReference type="GO" id="GO:0055052">
    <property type="term" value="C:ATP-binding cassette (ABC) transporter complex, substrate-binding subunit-containing"/>
    <property type="evidence" value="ECO:0007669"/>
    <property type="project" value="TreeGrafter"/>
</dbReference>
<dbReference type="AlphaFoldDB" id="A0A402AGU0"/>
<dbReference type="GO" id="GO:0042956">
    <property type="term" value="P:maltodextrin transmembrane transport"/>
    <property type="evidence" value="ECO:0007669"/>
    <property type="project" value="TreeGrafter"/>
</dbReference>
<reference evidence="5" key="1">
    <citation type="submission" date="2018-12" db="EMBL/GenBank/DDBJ databases">
        <title>Tengunoibacter tsumagoiensis gen. nov., sp. nov., Dictyobacter kobayashii sp. nov., D. alpinus sp. nov., and D. joshuensis sp. nov. and description of Dictyobacteraceae fam. nov. within the order Ktedonobacterales isolated from Tengu-no-mugimeshi.</title>
        <authorList>
            <person name="Wang C.M."/>
            <person name="Zheng Y."/>
            <person name="Sakai Y."/>
            <person name="Toyoda A."/>
            <person name="Minakuchi Y."/>
            <person name="Abe K."/>
            <person name="Yokota A."/>
            <person name="Yabe S."/>
        </authorList>
    </citation>
    <scope>NUCLEOTIDE SEQUENCE [LARGE SCALE GENOMIC DNA]</scope>
    <source>
        <strain evidence="5">Uno11</strain>
    </source>
</reference>
<dbReference type="PANTHER" id="PTHR30061">
    <property type="entry name" value="MALTOSE-BINDING PERIPLASMIC PROTEIN"/>
    <property type="match status" value="1"/>
</dbReference>
<organism evidence="4 5">
    <name type="scientific">Dictyobacter kobayashii</name>
    <dbReference type="NCBI Taxonomy" id="2014872"/>
    <lineage>
        <taxon>Bacteria</taxon>
        <taxon>Bacillati</taxon>
        <taxon>Chloroflexota</taxon>
        <taxon>Ktedonobacteria</taxon>
        <taxon>Ktedonobacterales</taxon>
        <taxon>Dictyobacteraceae</taxon>
        <taxon>Dictyobacter</taxon>
    </lineage>
</organism>
<dbReference type="InterPro" id="IPR006059">
    <property type="entry name" value="SBP"/>
</dbReference>
<accession>A0A402AGU0</accession>
<evidence type="ECO:0000256" key="2">
    <source>
        <dbReference type="ARBA" id="ARBA00022448"/>
    </source>
</evidence>
<dbReference type="CDD" id="cd14750">
    <property type="entry name" value="PBP2_TMBP"/>
    <property type="match status" value="1"/>
</dbReference>
<keyword evidence="5" id="KW-1185">Reference proteome</keyword>